<organism evidence="2 3">
    <name type="scientific">Modestobacter italicus (strain DSM 44449 / CECT 9708 / BC 501)</name>
    <dbReference type="NCBI Taxonomy" id="2732864"/>
    <lineage>
        <taxon>Bacteria</taxon>
        <taxon>Bacillati</taxon>
        <taxon>Actinomycetota</taxon>
        <taxon>Actinomycetes</taxon>
        <taxon>Geodermatophilales</taxon>
        <taxon>Geodermatophilaceae</taxon>
        <taxon>Modestobacter</taxon>
    </lineage>
</organism>
<evidence type="ECO:0000313" key="3">
    <source>
        <dbReference type="Proteomes" id="UP000006461"/>
    </source>
</evidence>
<dbReference type="Proteomes" id="UP000006461">
    <property type="component" value="Chromosome"/>
</dbReference>
<dbReference type="InterPro" id="IPR046373">
    <property type="entry name" value="Acyl-CoA_Oxase/DH_mid-dom_sf"/>
</dbReference>
<name>I4EZS2_MODI5</name>
<dbReference type="STRING" id="477641.MODMU_3473"/>
<dbReference type="Gene3D" id="2.40.110.10">
    <property type="entry name" value="Butyryl-CoA Dehydrogenase, subunit A, domain 2"/>
    <property type="match status" value="1"/>
</dbReference>
<sequence length="332" mass="33585">MSALEAGGPQVGPVDEAVTATAAAFRDLVTAGWSVPLPGAGATLARWRALAAVGEQDLALARLVEGHADAVAVLAELDGPPVAAGQRLGVWAAEPPGGEVTAVRTARGWRLSGRKQWCSGARALTAALVTATADDGRRLFLVDLAHPGVRVDPGAWVGAGMAGSDTADVLLVDVPARPVGGPRAYLDRPGFWHGGIGVAAVWVGGARGVAATLTDVAVQRGADPLRDAALGAADLALAGVEAALQVAAAEVDADPRDDAGDAQLRAHRVRGLAARAGEEVLGVVGRALGAGPLAHDAGHATRVADLTVYLRQHHGSRDDAALGALLRQRAPR</sequence>
<protein>
    <submittedName>
        <fullName evidence="2">Acyl-CoA dehydrogenase</fullName>
    </submittedName>
</protein>
<dbReference type="OrthoDB" id="107064at2"/>
<dbReference type="SUPFAM" id="SSF56645">
    <property type="entry name" value="Acyl-CoA dehydrogenase NM domain-like"/>
    <property type="match status" value="1"/>
</dbReference>
<dbReference type="PATRIC" id="fig|477641.3.peg.3292"/>
<reference evidence="2 3" key="1">
    <citation type="journal article" date="2012" name="J. Bacteriol.">
        <title>Genome Sequence of Radiation-Resistant Modestobacter marinus Strain BC501, a Representative Actinobacterium That Thrives on Calcareous Stone Surfaces.</title>
        <authorList>
            <person name="Normand P."/>
            <person name="Gury J."/>
            <person name="Pujic P."/>
            <person name="Chouaia B."/>
            <person name="Crotti E."/>
            <person name="Brusetti L."/>
            <person name="Daffonchio D."/>
            <person name="Vacherie B."/>
            <person name="Barbe V."/>
            <person name="Medigue C."/>
            <person name="Calteau A."/>
            <person name="Ghodhbane-Gtari F."/>
            <person name="Essoussi I."/>
            <person name="Nouioui I."/>
            <person name="Abbassi-Ghozzi I."/>
            <person name="Gtari M."/>
        </authorList>
    </citation>
    <scope>NUCLEOTIDE SEQUENCE [LARGE SCALE GENOMIC DNA]</scope>
    <source>
        <strain evidence="3">BC 501</strain>
    </source>
</reference>
<keyword evidence="3" id="KW-1185">Reference proteome</keyword>
<dbReference type="GO" id="GO:0016627">
    <property type="term" value="F:oxidoreductase activity, acting on the CH-CH group of donors"/>
    <property type="evidence" value="ECO:0007669"/>
    <property type="project" value="InterPro"/>
</dbReference>
<dbReference type="InterPro" id="IPR006091">
    <property type="entry name" value="Acyl-CoA_Oxase/DH_mid-dom"/>
</dbReference>
<evidence type="ECO:0000259" key="1">
    <source>
        <dbReference type="Pfam" id="PF02770"/>
    </source>
</evidence>
<dbReference type="eggNOG" id="COG1960">
    <property type="taxonomic scope" value="Bacteria"/>
</dbReference>
<dbReference type="InterPro" id="IPR009100">
    <property type="entry name" value="AcylCoA_DH/oxidase_NM_dom_sf"/>
</dbReference>
<dbReference type="HOGENOM" id="CLU_058409_1_0_11"/>
<proteinExistence type="predicted"/>
<gene>
    <name evidence="2" type="ordered locus">MODMU_3473</name>
</gene>
<feature type="domain" description="Acyl-CoA oxidase/dehydrogenase middle" evidence="1">
    <location>
        <begin position="101"/>
        <end position="173"/>
    </location>
</feature>
<dbReference type="OMA" id="CKLYEGH"/>
<dbReference type="AlphaFoldDB" id="I4EZS2"/>
<dbReference type="Pfam" id="PF02770">
    <property type="entry name" value="Acyl-CoA_dh_M"/>
    <property type="match status" value="1"/>
</dbReference>
<dbReference type="EMBL" id="FO203431">
    <property type="protein sequence ID" value="CCH88885.1"/>
    <property type="molecule type" value="Genomic_DNA"/>
</dbReference>
<accession>I4EZS2</accession>
<evidence type="ECO:0000313" key="2">
    <source>
        <dbReference type="EMBL" id="CCH88885.1"/>
    </source>
</evidence>
<dbReference type="KEGG" id="mmar:MODMU_3473"/>